<dbReference type="NCBIfam" id="NF009399">
    <property type="entry name" value="PRK12764.1"/>
    <property type="match status" value="1"/>
</dbReference>
<keyword evidence="1 2" id="KW-0479">Metal-binding</keyword>
<dbReference type="GO" id="GO:0046872">
    <property type="term" value="F:metal ion binding"/>
    <property type="evidence" value="ECO:0007669"/>
    <property type="project" value="UniProtKB-KW"/>
</dbReference>
<dbReference type="InterPro" id="IPR005493">
    <property type="entry name" value="RraA/RraA-like"/>
</dbReference>
<dbReference type="AlphaFoldDB" id="A0A2U2RMR7"/>
<feature type="binding site" evidence="2">
    <location>
        <position position="417"/>
    </location>
    <ligand>
        <name>Mg(2+)</name>
        <dbReference type="ChEBI" id="CHEBI:18420"/>
    </ligand>
</feature>
<feature type="compositionally biased region" description="Low complexity" evidence="3">
    <location>
        <begin position="267"/>
        <end position="292"/>
    </location>
</feature>
<keyword evidence="5" id="KW-0378">Hydrolase</keyword>
<evidence type="ECO:0000256" key="2">
    <source>
        <dbReference type="PIRSR" id="PIRSR605493-1"/>
    </source>
</evidence>
<name>A0A2U2RMR7_9MICO</name>
<gene>
    <name evidence="5" type="ORF">DEO23_00405</name>
</gene>
<protein>
    <submittedName>
        <fullName evidence="5">Fumarylacetoacetate hydrolase family protein</fullName>
    </submittedName>
</protein>
<dbReference type="NCBIfam" id="NF006093">
    <property type="entry name" value="PRK08245.1"/>
    <property type="match status" value="1"/>
</dbReference>
<feature type="region of interest" description="Disordered" evidence="3">
    <location>
        <begin position="234"/>
        <end position="299"/>
    </location>
</feature>
<keyword evidence="2" id="KW-0460">Magnesium</keyword>
<dbReference type="Pfam" id="PF03737">
    <property type="entry name" value="RraA-like"/>
    <property type="match status" value="1"/>
</dbReference>
<dbReference type="PANTHER" id="PTHR11820">
    <property type="entry name" value="ACYLPYRUVASE"/>
    <property type="match status" value="1"/>
</dbReference>
<reference evidence="5 6" key="1">
    <citation type="submission" date="2018-05" db="EMBL/GenBank/DDBJ databases">
        <title>Brachybacterium sp. M1HQ-2T, whole genome shotgun sequence.</title>
        <authorList>
            <person name="Tuo L."/>
        </authorList>
    </citation>
    <scope>NUCLEOTIDE SEQUENCE [LARGE SCALE GENOMIC DNA]</scope>
    <source>
        <strain evidence="5 6">M1HQ-2</strain>
    </source>
</reference>
<organism evidence="5 6">
    <name type="scientific">Brachybacterium endophyticum</name>
    <dbReference type="NCBI Taxonomy" id="2182385"/>
    <lineage>
        <taxon>Bacteria</taxon>
        <taxon>Bacillati</taxon>
        <taxon>Actinomycetota</taxon>
        <taxon>Actinomycetes</taxon>
        <taxon>Micrococcales</taxon>
        <taxon>Dermabacteraceae</taxon>
        <taxon>Brachybacterium</taxon>
    </lineage>
</organism>
<sequence length="541" mass="56595">MDSATTPSTLAWDLLGTRPGTVFAMHIGYAARARQKGRTPEAPGYFLKPATSLATPADDASPTTVELPAGAEILGFEGEIALVIGEACRRVSPEQAWSRVAAVTAANDLGVFDFRWADKGANVRSKGGDGFTPIGPRLIPAAEIDPGDISIRVWHDGELVQSDSTSTLLFSLPEIVADLSQLITLSPGDVILTGTPAGASTFAPGQRVEVEVSAGAHTSGRLATVAVQGTASVQGVSAQPKAIPEQWADASGRPIEEFRPPEPGSEPSATTATSATSATAPSAPSAPSDTGSPTPPSLSEELRTRIENVALTTLSSVLRKKGLQNVSIDGLQPTLPGTRLIGTARTLRFVPNREDLFRSHGGGYNAQKQAFDSLGPGDVLVMDARRETGSGTLGDILALRARHLGAAGIVTDGGVRDLDEVTGIGIPTYHAGGHPAVLGRLHVPWGVDETIACGGTTVQPGDVIVGDDDGVLVIPPEILEEVLTEAETQEDQEEFIARMVEEGHPVDGLFPMNAEWTRRYEAQRAGDGRGNSRDDTRGDAR</sequence>
<comment type="caution">
    <text evidence="5">The sequence shown here is derived from an EMBL/GenBank/DDBJ whole genome shotgun (WGS) entry which is preliminary data.</text>
</comment>
<proteinExistence type="predicted"/>
<dbReference type="InterPro" id="IPR036663">
    <property type="entry name" value="Fumarylacetoacetase_C_sf"/>
</dbReference>
<evidence type="ECO:0000259" key="4">
    <source>
        <dbReference type="Pfam" id="PF01557"/>
    </source>
</evidence>
<feature type="domain" description="Fumarylacetoacetase-like C-terminal" evidence="4">
    <location>
        <begin position="26"/>
        <end position="213"/>
    </location>
</feature>
<dbReference type="Proteomes" id="UP000245590">
    <property type="component" value="Unassembled WGS sequence"/>
</dbReference>
<accession>A0A2U2RMR7</accession>
<dbReference type="Gene3D" id="3.50.30.40">
    <property type="entry name" value="Ribonuclease E inhibitor RraA/RraA-like"/>
    <property type="match status" value="1"/>
</dbReference>
<evidence type="ECO:0000256" key="1">
    <source>
        <dbReference type="ARBA" id="ARBA00022723"/>
    </source>
</evidence>
<evidence type="ECO:0000256" key="3">
    <source>
        <dbReference type="SAM" id="MobiDB-lite"/>
    </source>
</evidence>
<dbReference type="RefSeq" id="WP_109274046.1">
    <property type="nucleotide sequence ID" value="NZ_QFKX01000001.1"/>
</dbReference>
<dbReference type="SUPFAM" id="SSF56529">
    <property type="entry name" value="FAH"/>
    <property type="match status" value="1"/>
</dbReference>
<feature type="binding site" evidence="2">
    <location>
        <begin position="394"/>
        <end position="397"/>
    </location>
    <ligand>
        <name>substrate</name>
    </ligand>
</feature>
<keyword evidence="6" id="KW-1185">Reference proteome</keyword>
<dbReference type="InterPro" id="IPR011234">
    <property type="entry name" value="Fumarylacetoacetase-like_C"/>
</dbReference>
<comment type="cofactor">
    <cofactor evidence="2">
        <name>Mg(2+)</name>
        <dbReference type="ChEBI" id="CHEBI:18420"/>
    </cofactor>
</comment>
<dbReference type="CDD" id="cd16841">
    <property type="entry name" value="RraA_family"/>
    <property type="match status" value="1"/>
</dbReference>
<evidence type="ECO:0000313" key="5">
    <source>
        <dbReference type="EMBL" id="PWH07162.1"/>
    </source>
</evidence>
<dbReference type="EMBL" id="QFKX01000001">
    <property type="protein sequence ID" value="PWH07162.1"/>
    <property type="molecule type" value="Genomic_DNA"/>
</dbReference>
<feature type="region of interest" description="Disordered" evidence="3">
    <location>
        <begin position="520"/>
        <end position="541"/>
    </location>
</feature>
<dbReference type="Gene3D" id="3.90.850.10">
    <property type="entry name" value="Fumarylacetoacetase-like, C-terminal domain"/>
    <property type="match status" value="1"/>
</dbReference>
<dbReference type="Pfam" id="PF01557">
    <property type="entry name" value="FAA_hydrolase"/>
    <property type="match status" value="1"/>
</dbReference>
<evidence type="ECO:0000313" key="6">
    <source>
        <dbReference type="Proteomes" id="UP000245590"/>
    </source>
</evidence>
<dbReference type="SUPFAM" id="SSF89562">
    <property type="entry name" value="RraA-like"/>
    <property type="match status" value="1"/>
</dbReference>
<dbReference type="GO" id="GO:0016787">
    <property type="term" value="F:hydrolase activity"/>
    <property type="evidence" value="ECO:0007669"/>
    <property type="project" value="UniProtKB-KW"/>
</dbReference>
<feature type="binding site" evidence="2">
    <location>
        <position position="416"/>
    </location>
    <ligand>
        <name>substrate</name>
    </ligand>
</feature>
<dbReference type="InterPro" id="IPR036704">
    <property type="entry name" value="RraA/RraA-like_sf"/>
</dbReference>
<dbReference type="OrthoDB" id="9805307at2"/>